<protein>
    <submittedName>
        <fullName evidence="1">Uncharacterized protein</fullName>
    </submittedName>
</protein>
<evidence type="ECO:0000313" key="1">
    <source>
        <dbReference type="EMBL" id="CUO70562.1"/>
    </source>
</evidence>
<reference evidence="1 2" key="1">
    <citation type="submission" date="2015-09" db="EMBL/GenBank/DDBJ databases">
        <authorList>
            <consortium name="Pathogen Informatics"/>
        </authorList>
    </citation>
    <scope>NUCLEOTIDE SEQUENCE [LARGE SCALE GENOMIC DNA]</scope>
    <source>
        <strain evidence="1 2">2789STDY5834876</strain>
    </source>
</reference>
<dbReference type="Proteomes" id="UP000095544">
    <property type="component" value="Unassembled WGS sequence"/>
</dbReference>
<organism evidence="1 2">
    <name type="scientific">Faecalicatena contorta</name>
    <dbReference type="NCBI Taxonomy" id="39482"/>
    <lineage>
        <taxon>Bacteria</taxon>
        <taxon>Bacillati</taxon>
        <taxon>Bacillota</taxon>
        <taxon>Clostridia</taxon>
        <taxon>Lachnospirales</taxon>
        <taxon>Lachnospiraceae</taxon>
        <taxon>Faecalicatena</taxon>
    </lineage>
</organism>
<dbReference type="EMBL" id="CYZU01000029">
    <property type="protein sequence ID" value="CUO70562.1"/>
    <property type="molecule type" value="Genomic_DNA"/>
</dbReference>
<dbReference type="AlphaFoldDB" id="A0A174H6G2"/>
<evidence type="ECO:0000313" key="2">
    <source>
        <dbReference type="Proteomes" id="UP000095544"/>
    </source>
</evidence>
<accession>A0A174H6G2</accession>
<sequence length="56" mass="6404">MATKSILKDVNIKDKRLARTFVNALSEAENTKYKPAQLSRKCKEITGDKIKEFFGK</sequence>
<gene>
    <name evidence="1" type="ORF">ERS852491_03032</name>
</gene>
<name>A0A174H6G2_9FIRM</name>
<proteinExistence type="predicted"/>
<dbReference type="RefSeq" id="WP_087148825.1">
    <property type="nucleotide sequence ID" value="NZ_CYZU01000029.1"/>
</dbReference>